<accession>A0A7W3T7N4</accession>
<organism evidence="1 2">
    <name type="scientific">Streptomyces calidiresistens</name>
    <dbReference type="NCBI Taxonomy" id="1485586"/>
    <lineage>
        <taxon>Bacteria</taxon>
        <taxon>Bacillati</taxon>
        <taxon>Actinomycetota</taxon>
        <taxon>Actinomycetes</taxon>
        <taxon>Kitasatosporales</taxon>
        <taxon>Streptomycetaceae</taxon>
        <taxon>Streptomyces</taxon>
    </lineage>
</organism>
<dbReference type="RefSeq" id="WP_228474235.1">
    <property type="nucleotide sequence ID" value="NZ_VKHS01000932.1"/>
</dbReference>
<protein>
    <submittedName>
        <fullName evidence="1">Uncharacterized protein</fullName>
    </submittedName>
</protein>
<dbReference type="AlphaFoldDB" id="A0A7W3T7N4"/>
<name>A0A7W3T7N4_9ACTN</name>
<dbReference type="Proteomes" id="UP000530234">
    <property type="component" value="Unassembled WGS sequence"/>
</dbReference>
<evidence type="ECO:0000313" key="2">
    <source>
        <dbReference type="Proteomes" id="UP000530234"/>
    </source>
</evidence>
<reference evidence="2" key="1">
    <citation type="submission" date="2019-10" db="EMBL/GenBank/DDBJ databases">
        <title>Streptomyces sp. nov., a novel actinobacterium isolated from alkaline environment.</title>
        <authorList>
            <person name="Golinska P."/>
        </authorList>
    </citation>
    <scope>NUCLEOTIDE SEQUENCE [LARGE SCALE GENOMIC DNA]</scope>
    <source>
        <strain evidence="2">DSM 42108</strain>
    </source>
</reference>
<proteinExistence type="predicted"/>
<gene>
    <name evidence="1" type="ORF">FOE67_23830</name>
</gene>
<sequence>MPAEYDPERAALFSEYRQVRQRERELLPKIKEAAIEEMRRGATIGQLSADTGLNREVFRRLAREHDLERLRPPTVRAIKEQADETPES</sequence>
<comment type="caution">
    <text evidence="1">The sequence shown here is derived from an EMBL/GenBank/DDBJ whole genome shotgun (WGS) entry which is preliminary data.</text>
</comment>
<dbReference type="EMBL" id="VKHS01000932">
    <property type="protein sequence ID" value="MBB0232439.1"/>
    <property type="molecule type" value="Genomic_DNA"/>
</dbReference>
<evidence type="ECO:0000313" key="1">
    <source>
        <dbReference type="EMBL" id="MBB0232439.1"/>
    </source>
</evidence>
<keyword evidence="2" id="KW-1185">Reference proteome</keyword>